<name>A0A5C6M7A8_9PLAN</name>
<evidence type="ECO:0000313" key="2">
    <source>
        <dbReference type="Proteomes" id="UP000321083"/>
    </source>
</evidence>
<proteinExistence type="predicted"/>
<dbReference type="AlphaFoldDB" id="A0A5C6M7A8"/>
<accession>A0A5C6M7A8</accession>
<evidence type="ECO:0000313" key="1">
    <source>
        <dbReference type="EMBL" id="TWW08931.1"/>
    </source>
</evidence>
<sequence length="48" mass="5343">ITLIDPQAEWTVDAGRFASRSRNTPFDGEKLPAVVKTVLVDGVVRFNR</sequence>
<reference evidence="1 2" key="2">
    <citation type="submission" date="2019-08" db="EMBL/GenBank/DDBJ databases">
        <authorList>
            <person name="Henke P."/>
        </authorList>
    </citation>
    <scope>NUCLEOTIDE SEQUENCE [LARGE SCALE GENOMIC DNA]</scope>
    <source>
        <strain evidence="1">Phe10_nw2017</strain>
    </source>
</reference>
<keyword evidence="2" id="KW-1185">Reference proteome</keyword>
<dbReference type="SUPFAM" id="SSF51338">
    <property type="entry name" value="Composite domain of metallo-dependent hydrolases"/>
    <property type="match status" value="1"/>
</dbReference>
<evidence type="ECO:0008006" key="3">
    <source>
        <dbReference type="Google" id="ProtNLM"/>
    </source>
</evidence>
<comment type="caution">
    <text evidence="1">The sequence shown here is derived from an EMBL/GenBank/DDBJ whole genome shotgun (WGS) entry which is preliminary data.</text>
</comment>
<gene>
    <name evidence="1" type="ORF">E3A20_19430</name>
</gene>
<protein>
    <recommendedName>
        <fullName evidence="3">Dihydroorotase</fullName>
    </recommendedName>
</protein>
<dbReference type="Proteomes" id="UP000321083">
    <property type="component" value="Unassembled WGS sequence"/>
</dbReference>
<feature type="non-terminal residue" evidence="1">
    <location>
        <position position="1"/>
    </location>
</feature>
<dbReference type="GO" id="GO:0016810">
    <property type="term" value="F:hydrolase activity, acting on carbon-nitrogen (but not peptide) bonds"/>
    <property type="evidence" value="ECO:0007669"/>
    <property type="project" value="InterPro"/>
</dbReference>
<dbReference type="Gene3D" id="2.30.40.10">
    <property type="entry name" value="Urease, subunit C, domain 1"/>
    <property type="match status" value="1"/>
</dbReference>
<organism evidence="1 2">
    <name type="scientific">Planctomyces bekefii</name>
    <dbReference type="NCBI Taxonomy" id="1653850"/>
    <lineage>
        <taxon>Bacteria</taxon>
        <taxon>Pseudomonadati</taxon>
        <taxon>Planctomycetota</taxon>
        <taxon>Planctomycetia</taxon>
        <taxon>Planctomycetales</taxon>
        <taxon>Planctomycetaceae</taxon>
        <taxon>Planctomyces</taxon>
    </lineage>
</organism>
<reference evidence="1 2" key="1">
    <citation type="submission" date="2019-08" db="EMBL/GenBank/DDBJ databases">
        <title>100 year-old enigma solved: identification of Planctomyces bekefii, the type genus and species of the phylum Planctomycetes.</title>
        <authorList>
            <person name="Svetlana D.N."/>
            <person name="Overmann J."/>
        </authorList>
    </citation>
    <scope>NUCLEOTIDE SEQUENCE [LARGE SCALE GENOMIC DNA]</scope>
    <source>
        <strain evidence="1">Phe10_nw2017</strain>
    </source>
</reference>
<dbReference type="EMBL" id="SRHE01000449">
    <property type="protein sequence ID" value="TWW08931.1"/>
    <property type="molecule type" value="Genomic_DNA"/>
</dbReference>
<dbReference type="InterPro" id="IPR011059">
    <property type="entry name" value="Metal-dep_hydrolase_composite"/>
</dbReference>